<proteinExistence type="predicted"/>
<keyword evidence="4" id="KW-1185">Reference proteome</keyword>
<gene>
    <name evidence="3" type="ORF">H0H10_20690</name>
</gene>
<dbReference type="Pfam" id="PF14525">
    <property type="entry name" value="AraC_binding_2"/>
    <property type="match status" value="1"/>
</dbReference>
<dbReference type="InterPro" id="IPR035418">
    <property type="entry name" value="AraC-bd_2"/>
</dbReference>
<evidence type="ECO:0000313" key="4">
    <source>
        <dbReference type="Proteomes" id="UP000621210"/>
    </source>
</evidence>
<reference evidence="3" key="2">
    <citation type="submission" date="2020-09" db="EMBL/GenBank/DDBJ databases">
        <authorList>
            <person name="Luo X."/>
        </authorList>
    </citation>
    <scope>NUCLEOTIDE SEQUENCE</scope>
    <source>
        <strain evidence="3">TRM S81-3</strain>
    </source>
</reference>
<organism evidence="3 4">
    <name type="scientific">Streptomyces griseicoloratus</name>
    <dbReference type="NCBI Taxonomy" id="2752516"/>
    <lineage>
        <taxon>Bacteria</taxon>
        <taxon>Bacillati</taxon>
        <taxon>Actinomycetota</taxon>
        <taxon>Actinomycetes</taxon>
        <taxon>Kitasatosporales</taxon>
        <taxon>Streptomycetaceae</taxon>
        <taxon>Streptomyces</taxon>
    </lineage>
</organism>
<protein>
    <recommendedName>
        <fullName evidence="2">Transcription regulator HTH AraC- type ligand binding domain-containing protein</fullName>
    </recommendedName>
</protein>
<dbReference type="AlphaFoldDB" id="A0A926QS14"/>
<feature type="region of interest" description="Disordered" evidence="1">
    <location>
        <begin position="202"/>
        <end position="276"/>
    </location>
</feature>
<evidence type="ECO:0000259" key="2">
    <source>
        <dbReference type="Pfam" id="PF14525"/>
    </source>
</evidence>
<dbReference type="EMBL" id="JACVQF010000200">
    <property type="protein sequence ID" value="MBD0421541.1"/>
    <property type="molecule type" value="Genomic_DNA"/>
</dbReference>
<name>A0A926QS14_9ACTN</name>
<sequence length="276" mass="30509">MLLLDLDTVAPHERVDAFHHALTNDSVPNRILHEETGRIHARMERWRIGGLDLVQTRNSGFTVHRTKPHVSRQRSHPIFSVALQPRGVGRGEVAGRQLTYGPDDILVFHELTPRVYGWSGDGAGQAMMIDVERLGVPVDMVVKASLQLRAGPMHDLVLQHLRGIWRAAERADTRGHRPAVRLRGRVRRPEPPRRLHPVVHAAAAGPRRAGRLRPPDLRRPGGADVLQTPAGLRVQRATPGAGRPWNGTCPMSPPRPASATGPGPTLRARHAARRRS</sequence>
<evidence type="ECO:0000256" key="1">
    <source>
        <dbReference type="SAM" id="MobiDB-lite"/>
    </source>
</evidence>
<accession>A0A926QS14</accession>
<evidence type="ECO:0000313" key="3">
    <source>
        <dbReference type="EMBL" id="MBD0421541.1"/>
    </source>
</evidence>
<comment type="caution">
    <text evidence="3">The sequence shown here is derived from an EMBL/GenBank/DDBJ whole genome shotgun (WGS) entry which is preliminary data.</text>
</comment>
<reference evidence="3" key="1">
    <citation type="submission" date="2020-09" db="EMBL/GenBank/DDBJ databases">
        <title>Streptomyces grisecoloratus sp. nov., isolated from cotton soil.</title>
        <authorList>
            <person name="Xing L."/>
        </authorList>
    </citation>
    <scope>NUCLEOTIDE SEQUENCE</scope>
    <source>
        <strain evidence="3">TRM S81-3</strain>
    </source>
</reference>
<feature type="compositionally biased region" description="Basic residues" evidence="1">
    <location>
        <begin position="267"/>
        <end position="276"/>
    </location>
</feature>
<feature type="domain" description="Transcription regulator HTH AraC- type ligand binding" evidence="2">
    <location>
        <begin position="18"/>
        <end position="176"/>
    </location>
</feature>
<dbReference type="Proteomes" id="UP000621210">
    <property type="component" value="Unassembled WGS sequence"/>
</dbReference>